<proteinExistence type="predicted"/>
<evidence type="ECO:0000313" key="3">
    <source>
        <dbReference type="Proteomes" id="UP000018144"/>
    </source>
</evidence>
<feature type="region of interest" description="Disordered" evidence="1">
    <location>
        <begin position="12"/>
        <end position="43"/>
    </location>
</feature>
<feature type="compositionally biased region" description="Polar residues" evidence="1">
    <location>
        <begin position="66"/>
        <end position="83"/>
    </location>
</feature>
<evidence type="ECO:0000313" key="2">
    <source>
        <dbReference type="EMBL" id="CCX30341.1"/>
    </source>
</evidence>
<reference evidence="2 3" key="1">
    <citation type="journal article" date="2013" name="PLoS Genet.">
        <title>The genome and development-dependent transcriptomes of Pyronema confluens: a window into fungal evolution.</title>
        <authorList>
            <person name="Traeger S."/>
            <person name="Altegoer F."/>
            <person name="Freitag M."/>
            <person name="Gabaldon T."/>
            <person name="Kempken F."/>
            <person name="Kumar A."/>
            <person name="Marcet-Houben M."/>
            <person name="Poggeler S."/>
            <person name="Stajich J.E."/>
            <person name="Nowrousian M."/>
        </authorList>
    </citation>
    <scope>NUCLEOTIDE SEQUENCE [LARGE SCALE GENOMIC DNA]</scope>
    <source>
        <strain evidence="3">CBS 100304</strain>
        <tissue evidence="2">Vegetative mycelium</tissue>
    </source>
</reference>
<gene>
    <name evidence="2" type="ORF">PCON_08538</name>
</gene>
<dbReference type="AlphaFoldDB" id="U4LSP8"/>
<dbReference type="EMBL" id="HF935439">
    <property type="protein sequence ID" value="CCX30341.1"/>
    <property type="molecule type" value="Genomic_DNA"/>
</dbReference>
<sequence>MPIHRTVHLRRSVQNGPDGQPSTFHLTSSTVRERDTTSNTNTRADGLLAGISVGNPDASFVGPNKKITTVGQGFSGGSDTPAEQGSAAREDNVESQASEFNINNIAKSAGERVQNIHKNLRKAGAPLPDTVRWPH</sequence>
<evidence type="ECO:0000256" key="1">
    <source>
        <dbReference type="SAM" id="MobiDB-lite"/>
    </source>
</evidence>
<accession>U4LSP8</accession>
<protein>
    <submittedName>
        <fullName evidence="2">Uncharacterized protein</fullName>
    </submittedName>
</protein>
<feature type="region of interest" description="Disordered" evidence="1">
    <location>
        <begin position="63"/>
        <end position="97"/>
    </location>
</feature>
<organism evidence="2 3">
    <name type="scientific">Pyronema omphalodes (strain CBS 100304)</name>
    <name type="common">Pyronema confluens</name>
    <dbReference type="NCBI Taxonomy" id="1076935"/>
    <lineage>
        <taxon>Eukaryota</taxon>
        <taxon>Fungi</taxon>
        <taxon>Dikarya</taxon>
        <taxon>Ascomycota</taxon>
        <taxon>Pezizomycotina</taxon>
        <taxon>Pezizomycetes</taxon>
        <taxon>Pezizales</taxon>
        <taxon>Pyronemataceae</taxon>
        <taxon>Pyronema</taxon>
    </lineage>
</organism>
<keyword evidence="3" id="KW-1185">Reference proteome</keyword>
<dbReference type="Proteomes" id="UP000018144">
    <property type="component" value="Unassembled WGS sequence"/>
</dbReference>
<name>U4LSP8_PYROM</name>
<feature type="compositionally biased region" description="Polar residues" evidence="1">
    <location>
        <begin position="12"/>
        <end position="30"/>
    </location>
</feature>